<feature type="compositionally biased region" description="Low complexity" evidence="12">
    <location>
        <begin position="23"/>
        <end position="55"/>
    </location>
</feature>
<dbReference type="PROSITE" id="PS00108">
    <property type="entry name" value="PROTEIN_KINASE_ST"/>
    <property type="match status" value="1"/>
</dbReference>
<dbReference type="FunFam" id="1.10.510.10:FF:000624">
    <property type="entry name" value="Mitogen-activated protein kinase"/>
    <property type="match status" value="1"/>
</dbReference>
<keyword evidence="4" id="KW-0808">Transferase</keyword>
<dbReference type="EMBL" id="VXIV02002437">
    <property type="protein sequence ID" value="KAF6025735.1"/>
    <property type="molecule type" value="Genomic_DNA"/>
</dbReference>
<dbReference type="Gene3D" id="3.30.200.20">
    <property type="entry name" value="Phosphorylase Kinase, domain 1"/>
    <property type="match status" value="1"/>
</dbReference>
<dbReference type="GO" id="GO:0000082">
    <property type="term" value="P:G1/S transition of mitotic cell cycle"/>
    <property type="evidence" value="ECO:0007669"/>
    <property type="project" value="TreeGrafter"/>
</dbReference>
<keyword evidence="7 10" id="KW-0067">ATP-binding</keyword>
<evidence type="ECO:0000256" key="10">
    <source>
        <dbReference type="PROSITE-ProRule" id="PRU10141"/>
    </source>
</evidence>
<organism evidence="14 15">
    <name type="scientific">Bugula neritina</name>
    <name type="common">Brown bryozoan</name>
    <name type="synonym">Sertularia neritina</name>
    <dbReference type="NCBI Taxonomy" id="10212"/>
    <lineage>
        <taxon>Eukaryota</taxon>
        <taxon>Metazoa</taxon>
        <taxon>Spiralia</taxon>
        <taxon>Lophotrochozoa</taxon>
        <taxon>Bryozoa</taxon>
        <taxon>Gymnolaemata</taxon>
        <taxon>Cheilostomatida</taxon>
        <taxon>Flustrina</taxon>
        <taxon>Buguloidea</taxon>
        <taxon>Bugulidae</taxon>
        <taxon>Bugula</taxon>
    </lineage>
</organism>
<comment type="caution">
    <text evidence="14">The sequence shown here is derived from an EMBL/GenBank/DDBJ whole genome shotgun (WGS) entry which is preliminary data.</text>
</comment>
<evidence type="ECO:0000256" key="5">
    <source>
        <dbReference type="ARBA" id="ARBA00022741"/>
    </source>
</evidence>
<evidence type="ECO:0000256" key="4">
    <source>
        <dbReference type="ARBA" id="ARBA00022679"/>
    </source>
</evidence>
<keyword evidence="5 10" id="KW-0547">Nucleotide-binding</keyword>
<dbReference type="Gene3D" id="1.10.510.10">
    <property type="entry name" value="Transferase(Phosphotransferase) domain 1"/>
    <property type="match status" value="1"/>
</dbReference>
<evidence type="ECO:0000256" key="7">
    <source>
        <dbReference type="ARBA" id="ARBA00022840"/>
    </source>
</evidence>
<name>A0A7J7JHZ5_BUGNE</name>
<comment type="catalytic activity">
    <reaction evidence="8">
        <text>L-threonyl-[protein] + ATP = O-phospho-L-threonyl-[protein] + ADP + H(+)</text>
        <dbReference type="Rhea" id="RHEA:46608"/>
        <dbReference type="Rhea" id="RHEA-COMP:11060"/>
        <dbReference type="Rhea" id="RHEA-COMP:11605"/>
        <dbReference type="ChEBI" id="CHEBI:15378"/>
        <dbReference type="ChEBI" id="CHEBI:30013"/>
        <dbReference type="ChEBI" id="CHEBI:30616"/>
        <dbReference type="ChEBI" id="CHEBI:61977"/>
        <dbReference type="ChEBI" id="CHEBI:456216"/>
        <dbReference type="EC" id="2.7.11.22"/>
    </reaction>
</comment>
<reference evidence="14" key="1">
    <citation type="submission" date="2020-06" db="EMBL/GenBank/DDBJ databases">
        <title>Draft genome of Bugula neritina, a colonial animal packing powerful symbionts and potential medicines.</title>
        <authorList>
            <person name="Rayko M."/>
        </authorList>
    </citation>
    <scope>NUCLEOTIDE SEQUENCE [LARGE SCALE GENOMIC DNA]</scope>
    <source>
        <strain evidence="14">Kwan_BN1</strain>
    </source>
</reference>
<evidence type="ECO:0000313" key="14">
    <source>
        <dbReference type="EMBL" id="KAF6025735.1"/>
    </source>
</evidence>
<accession>A0A7J7JHZ5</accession>
<dbReference type="AlphaFoldDB" id="A0A7J7JHZ5"/>
<dbReference type="PROSITE" id="PS00107">
    <property type="entry name" value="PROTEIN_KINASE_ATP"/>
    <property type="match status" value="1"/>
</dbReference>
<feature type="compositionally biased region" description="Polar residues" evidence="12">
    <location>
        <begin position="1"/>
        <end position="11"/>
    </location>
</feature>
<dbReference type="SUPFAM" id="SSF56112">
    <property type="entry name" value="Protein kinase-like (PK-like)"/>
    <property type="match status" value="1"/>
</dbReference>
<proteinExistence type="inferred from homology"/>
<evidence type="ECO:0000256" key="2">
    <source>
        <dbReference type="ARBA" id="ARBA00012425"/>
    </source>
</evidence>
<dbReference type="Pfam" id="PF00069">
    <property type="entry name" value="Pkinase"/>
    <property type="match status" value="1"/>
</dbReference>
<dbReference type="InterPro" id="IPR011009">
    <property type="entry name" value="Kinase-like_dom_sf"/>
</dbReference>
<dbReference type="InterPro" id="IPR008271">
    <property type="entry name" value="Ser/Thr_kinase_AS"/>
</dbReference>
<dbReference type="OrthoDB" id="1732493at2759"/>
<evidence type="ECO:0000256" key="9">
    <source>
        <dbReference type="ARBA" id="ARBA00048367"/>
    </source>
</evidence>
<dbReference type="GO" id="GO:0005737">
    <property type="term" value="C:cytoplasm"/>
    <property type="evidence" value="ECO:0007669"/>
    <property type="project" value="TreeGrafter"/>
</dbReference>
<dbReference type="GO" id="GO:0030332">
    <property type="term" value="F:cyclin binding"/>
    <property type="evidence" value="ECO:0007669"/>
    <property type="project" value="TreeGrafter"/>
</dbReference>
<dbReference type="PROSITE" id="PS50011">
    <property type="entry name" value="PROTEIN_KINASE_DOM"/>
    <property type="match status" value="1"/>
</dbReference>
<evidence type="ECO:0000256" key="1">
    <source>
        <dbReference type="ARBA" id="ARBA00006485"/>
    </source>
</evidence>
<feature type="domain" description="Protein kinase" evidence="13">
    <location>
        <begin position="78"/>
        <end position="368"/>
    </location>
</feature>
<keyword evidence="15" id="KW-1185">Reference proteome</keyword>
<evidence type="ECO:0000256" key="11">
    <source>
        <dbReference type="RuleBase" id="RU000304"/>
    </source>
</evidence>
<dbReference type="FunFam" id="3.30.200.20:FF:000124">
    <property type="entry name" value="Cyclin-dependent kinase 4"/>
    <property type="match status" value="1"/>
</dbReference>
<dbReference type="InterPro" id="IPR050108">
    <property type="entry name" value="CDK"/>
</dbReference>
<evidence type="ECO:0000256" key="8">
    <source>
        <dbReference type="ARBA" id="ARBA00047811"/>
    </source>
</evidence>
<dbReference type="InterPro" id="IPR017441">
    <property type="entry name" value="Protein_kinase_ATP_BS"/>
</dbReference>
<dbReference type="GO" id="GO:0010468">
    <property type="term" value="P:regulation of gene expression"/>
    <property type="evidence" value="ECO:0007669"/>
    <property type="project" value="TreeGrafter"/>
</dbReference>
<comment type="similarity">
    <text evidence="1">Belongs to the protein kinase superfamily. CMGC Ser/Thr protein kinase family. CDC2/CDKX subfamily.</text>
</comment>
<dbReference type="GO" id="GO:0007165">
    <property type="term" value="P:signal transduction"/>
    <property type="evidence" value="ECO:0007669"/>
    <property type="project" value="TreeGrafter"/>
</dbReference>
<dbReference type="GO" id="GO:0005634">
    <property type="term" value="C:nucleus"/>
    <property type="evidence" value="ECO:0007669"/>
    <property type="project" value="TreeGrafter"/>
</dbReference>
<evidence type="ECO:0000259" key="13">
    <source>
        <dbReference type="PROSITE" id="PS50011"/>
    </source>
</evidence>
<dbReference type="SMART" id="SM00220">
    <property type="entry name" value="S_TKc"/>
    <property type="match status" value="1"/>
</dbReference>
<feature type="region of interest" description="Disordered" evidence="12">
    <location>
        <begin position="1"/>
        <end position="71"/>
    </location>
</feature>
<dbReference type="PANTHER" id="PTHR24056:SF472">
    <property type="entry name" value="CYCLIN-DEPENDENT KINASE 4, ISOFORM A"/>
    <property type="match status" value="1"/>
</dbReference>
<dbReference type="GO" id="GO:0010389">
    <property type="term" value="P:regulation of G2/M transition of mitotic cell cycle"/>
    <property type="evidence" value="ECO:0007669"/>
    <property type="project" value="TreeGrafter"/>
</dbReference>
<sequence>MSLLSPPSSQKLRLPKVALPKKPLQTQQTQQSSPLVTPTSTSPPHSTPPTHNQIPPQTPPQQPYGSCDGEDVGNVGNYESLNLVGTGAYGSVYRARDLRESDRFVALKKIRMKLSDEGVPLNALREIGVLRRMDKFDHPNIVKLLDICVGDYCPSIQETTLTFVFEYMDMDLSQYIHRCPPPGLPLDIVKKYMYQMLQGVDFLHASKIIHRDLKPQNVLLSSNGHLKLADMGLARIYTFSMLLTSTVVTLWYRAPEVLMQDAYGAAVDLWSLGCMFVEMLTRRPLFNGQSEIMQLQKIFSIIGLPDEQDWPPRISLPRSSFPYSPQIQMEDMVPELTDPHGPQLLEMLLKFNQYERITASSALAHPYFADLHQDSANESPSNDTDVSAAPVS</sequence>
<dbReference type="EC" id="2.7.11.22" evidence="2"/>
<gene>
    <name evidence="14" type="ORF">EB796_015986</name>
</gene>
<feature type="binding site" evidence="10">
    <location>
        <position position="108"/>
    </location>
    <ligand>
        <name>ATP</name>
        <dbReference type="ChEBI" id="CHEBI:30616"/>
    </ligand>
</feature>
<keyword evidence="6" id="KW-0418">Kinase</keyword>
<evidence type="ECO:0000256" key="12">
    <source>
        <dbReference type="SAM" id="MobiDB-lite"/>
    </source>
</evidence>
<evidence type="ECO:0000256" key="6">
    <source>
        <dbReference type="ARBA" id="ARBA00022777"/>
    </source>
</evidence>
<dbReference type="InterPro" id="IPR000719">
    <property type="entry name" value="Prot_kinase_dom"/>
</dbReference>
<keyword evidence="3 11" id="KW-0723">Serine/threonine-protein kinase</keyword>
<dbReference type="Proteomes" id="UP000593567">
    <property type="component" value="Unassembled WGS sequence"/>
</dbReference>
<dbReference type="GO" id="GO:0004693">
    <property type="term" value="F:cyclin-dependent protein serine/threonine kinase activity"/>
    <property type="evidence" value="ECO:0007669"/>
    <property type="project" value="UniProtKB-EC"/>
</dbReference>
<dbReference type="GO" id="GO:0005524">
    <property type="term" value="F:ATP binding"/>
    <property type="evidence" value="ECO:0007669"/>
    <property type="project" value="UniProtKB-UniRule"/>
</dbReference>
<evidence type="ECO:0000256" key="3">
    <source>
        <dbReference type="ARBA" id="ARBA00022527"/>
    </source>
</evidence>
<dbReference type="PANTHER" id="PTHR24056">
    <property type="entry name" value="CELL DIVISION PROTEIN KINASE"/>
    <property type="match status" value="1"/>
</dbReference>
<comment type="catalytic activity">
    <reaction evidence="9">
        <text>L-seryl-[protein] + ATP = O-phospho-L-seryl-[protein] + ADP + H(+)</text>
        <dbReference type="Rhea" id="RHEA:17989"/>
        <dbReference type="Rhea" id="RHEA-COMP:9863"/>
        <dbReference type="Rhea" id="RHEA-COMP:11604"/>
        <dbReference type="ChEBI" id="CHEBI:15378"/>
        <dbReference type="ChEBI" id="CHEBI:29999"/>
        <dbReference type="ChEBI" id="CHEBI:30616"/>
        <dbReference type="ChEBI" id="CHEBI:83421"/>
        <dbReference type="ChEBI" id="CHEBI:456216"/>
        <dbReference type="EC" id="2.7.11.22"/>
    </reaction>
</comment>
<dbReference type="GO" id="GO:0000307">
    <property type="term" value="C:cyclin-dependent protein kinase holoenzyme complex"/>
    <property type="evidence" value="ECO:0007669"/>
    <property type="project" value="TreeGrafter"/>
</dbReference>
<protein>
    <recommendedName>
        <fullName evidence="2">cyclin-dependent kinase</fullName>
        <ecNumber evidence="2">2.7.11.22</ecNumber>
    </recommendedName>
</protein>
<evidence type="ECO:0000313" key="15">
    <source>
        <dbReference type="Proteomes" id="UP000593567"/>
    </source>
</evidence>